<name>A0A9X2FDX2_9BACT</name>
<dbReference type="Gene3D" id="3.30.910.20">
    <property type="entry name" value="Skp domain"/>
    <property type="match status" value="1"/>
</dbReference>
<evidence type="ECO:0000256" key="2">
    <source>
        <dbReference type="ARBA" id="ARBA00022729"/>
    </source>
</evidence>
<sequence length="200" mass="21849">MNKFASVIALACSALLSIGCNNIEQTPPPTAAAKPSAGIAIIDLDEVARQLGSDKKIVNAIKQRESALNTKLVELAQNYTSEFKKQKEAIEAQAQNQEGEVQLATYKQQVNQNFKTARAQAQQNLSQHRQKLIGQFREAVRPTARKVAQERGLSVIVTQQDSLLYDFDPECDITDDVVKALRASTAAKKTAAQEPANKQG</sequence>
<protein>
    <submittedName>
        <fullName evidence="5">OmpH family outer membrane protein</fullName>
    </submittedName>
</protein>
<organism evidence="5 6">
    <name type="scientific">Aeoliella straminimaris</name>
    <dbReference type="NCBI Taxonomy" id="2954799"/>
    <lineage>
        <taxon>Bacteria</taxon>
        <taxon>Pseudomonadati</taxon>
        <taxon>Planctomycetota</taxon>
        <taxon>Planctomycetia</taxon>
        <taxon>Pirellulales</taxon>
        <taxon>Lacipirellulaceae</taxon>
        <taxon>Aeoliella</taxon>
    </lineage>
</organism>
<feature type="signal peptide" evidence="4">
    <location>
        <begin position="1"/>
        <end position="22"/>
    </location>
</feature>
<evidence type="ECO:0000256" key="3">
    <source>
        <dbReference type="SAM" id="Coils"/>
    </source>
</evidence>
<dbReference type="PROSITE" id="PS51257">
    <property type="entry name" value="PROKAR_LIPOPROTEIN"/>
    <property type="match status" value="1"/>
</dbReference>
<evidence type="ECO:0000313" key="5">
    <source>
        <dbReference type="EMBL" id="MCO6044554.1"/>
    </source>
</evidence>
<evidence type="ECO:0000256" key="1">
    <source>
        <dbReference type="ARBA" id="ARBA00009091"/>
    </source>
</evidence>
<evidence type="ECO:0000313" key="6">
    <source>
        <dbReference type="Proteomes" id="UP001155241"/>
    </source>
</evidence>
<dbReference type="PANTHER" id="PTHR35089:SF1">
    <property type="entry name" value="CHAPERONE PROTEIN SKP"/>
    <property type="match status" value="1"/>
</dbReference>
<dbReference type="SMART" id="SM00935">
    <property type="entry name" value="OmpH"/>
    <property type="match status" value="1"/>
</dbReference>
<feature type="coiled-coil region" evidence="3">
    <location>
        <begin position="76"/>
        <end position="131"/>
    </location>
</feature>
<evidence type="ECO:0000256" key="4">
    <source>
        <dbReference type="SAM" id="SignalP"/>
    </source>
</evidence>
<keyword evidence="3" id="KW-0175">Coiled coil</keyword>
<comment type="caution">
    <text evidence="5">The sequence shown here is derived from an EMBL/GenBank/DDBJ whole genome shotgun (WGS) entry which is preliminary data.</text>
</comment>
<dbReference type="SUPFAM" id="SSF111384">
    <property type="entry name" value="OmpH-like"/>
    <property type="match status" value="1"/>
</dbReference>
<dbReference type="RefSeq" id="WP_252852665.1">
    <property type="nucleotide sequence ID" value="NZ_JAMXLR010000036.1"/>
</dbReference>
<comment type="similarity">
    <text evidence="1">Belongs to the Skp family.</text>
</comment>
<feature type="chain" id="PRO_5040831246" evidence="4">
    <location>
        <begin position="23"/>
        <end position="200"/>
    </location>
</feature>
<keyword evidence="6" id="KW-1185">Reference proteome</keyword>
<dbReference type="Proteomes" id="UP001155241">
    <property type="component" value="Unassembled WGS sequence"/>
</dbReference>
<dbReference type="InterPro" id="IPR024930">
    <property type="entry name" value="Skp_dom_sf"/>
</dbReference>
<dbReference type="InterPro" id="IPR005632">
    <property type="entry name" value="Chaperone_Skp"/>
</dbReference>
<dbReference type="EMBL" id="JAMXLR010000036">
    <property type="protein sequence ID" value="MCO6044554.1"/>
    <property type="molecule type" value="Genomic_DNA"/>
</dbReference>
<dbReference type="GO" id="GO:0051082">
    <property type="term" value="F:unfolded protein binding"/>
    <property type="evidence" value="ECO:0007669"/>
    <property type="project" value="InterPro"/>
</dbReference>
<reference evidence="5" key="1">
    <citation type="submission" date="2022-06" db="EMBL/GenBank/DDBJ databases">
        <title>Aeoliella straminimaris, a novel planctomycete from sediments.</title>
        <authorList>
            <person name="Vitorino I.R."/>
            <person name="Lage O.M."/>
        </authorList>
    </citation>
    <scope>NUCLEOTIDE SEQUENCE</scope>
    <source>
        <strain evidence="5">ICT_H6.2</strain>
    </source>
</reference>
<accession>A0A9X2FDX2</accession>
<proteinExistence type="inferred from homology"/>
<gene>
    <name evidence="5" type="ORF">NG895_11615</name>
</gene>
<dbReference type="GO" id="GO:0050821">
    <property type="term" value="P:protein stabilization"/>
    <property type="evidence" value="ECO:0007669"/>
    <property type="project" value="TreeGrafter"/>
</dbReference>
<keyword evidence="2 4" id="KW-0732">Signal</keyword>
<dbReference type="PANTHER" id="PTHR35089">
    <property type="entry name" value="CHAPERONE PROTEIN SKP"/>
    <property type="match status" value="1"/>
</dbReference>
<dbReference type="GO" id="GO:0005829">
    <property type="term" value="C:cytosol"/>
    <property type="evidence" value="ECO:0007669"/>
    <property type="project" value="TreeGrafter"/>
</dbReference>
<dbReference type="AlphaFoldDB" id="A0A9X2FDX2"/>
<dbReference type="Pfam" id="PF03938">
    <property type="entry name" value="OmpH"/>
    <property type="match status" value="1"/>
</dbReference>